<dbReference type="Pfam" id="PF07963">
    <property type="entry name" value="N_methyl"/>
    <property type="match status" value="1"/>
</dbReference>
<dbReference type="RefSeq" id="WP_065853003.1">
    <property type="nucleotide sequence ID" value="NZ_LYPC01000020.1"/>
</dbReference>
<dbReference type="Proteomes" id="UP000093309">
    <property type="component" value="Unassembled WGS sequence"/>
</dbReference>
<evidence type="ECO:0000313" key="5">
    <source>
        <dbReference type="Proteomes" id="UP000093309"/>
    </source>
</evidence>
<comment type="subcellular location">
    <subcellularLocation>
        <location evidence="1">Cell surface</location>
    </subcellularLocation>
</comment>
<keyword evidence="3" id="KW-0812">Transmembrane</keyword>
<dbReference type="STRING" id="512399.A8709_25230"/>
<protein>
    <recommendedName>
        <fullName evidence="6">Prepilin-type N-terminal cleavage/methylation domain-containing protein</fullName>
    </recommendedName>
</protein>
<keyword evidence="3" id="KW-0472">Membrane</keyword>
<keyword evidence="2" id="KW-0178">Competence</keyword>
<dbReference type="GO" id="GO:0030420">
    <property type="term" value="P:establishment of competence for transformation"/>
    <property type="evidence" value="ECO:0007669"/>
    <property type="project" value="UniProtKB-KW"/>
</dbReference>
<sequence>MRRNERLKQDSPNEDGMSLVEILIAVTIMSIISVTLMGYFTSAVDKSAQESRKIIGANLARLKAAELRDSFKNGYDDTIVSQLTSSPKFSGDLSSNGSELMRGRLSSTEINGTTYHYLVELDKSSDRFEPSDPFRNDADAYLAQMYVTVYWSGQESLDVPSAKSSTTLDTYLIKRW</sequence>
<evidence type="ECO:0000256" key="3">
    <source>
        <dbReference type="SAM" id="Phobius"/>
    </source>
</evidence>
<comment type="caution">
    <text evidence="4">The sequence shown here is derived from an EMBL/GenBank/DDBJ whole genome shotgun (WGS) entry which is preliminary data.</text>
</comment>
<dbReference type="AlphaFoldDB" id="A0A1C1A141"/>
<keyword evidence="3" id="KW-1133">Transmembrane helix</keyword>
<evidence type="ECO:0000256" key="1">
    <source>
        <dbReference type="ARBA" id="ARBA00004241"/>
    </source>
</evidence>
<gene>
    <name evidence="4" type="ORF">A8709_25230</name>
</gene>
<name>A0A1C1A141_9BACL</name>
<reference evidence="5" key="1">
    <citation type="submission" date="2016-05" db="EMBL/GenBank/DDBJ databases">
        <title>Paenibacillus oryzae. sp. nov., isolated from the rice root.</title>
        <authorList>
            <person name="Zhang J."/>
            <person name="Zhang X."/>
        </authorList>
    </citation>
    <scope>NUCLEOTIDE SEQUENCE [LARGE SCALE GENOMIC DNA]</scope>
    <source>
        <strain evidence="5">KCTC13222</strain>
    </source>
</reference>
<evidence type="ECO:0008006" key="6">
    <source>
        <dbReference type="Google" id="ProtNLM"/>
    </source>
</evidence>
<keyword evidence="5" id="KW-1185">Reference proteome</keyword>
<dbReference type="OrthoDB" id="2596554at2"/>
<accession>A0A1C1A141</accession>
<dbReference type="EMBL" id="LYPC01000020">
    <property type="protein sequence ID" value="OCT14150.1"/>
    <property type="molecule type" value="Genomic_DNA"/>
</dbReference>
<feature type="transmembrane region" description="Helical" evidence="3">
    <location>
        <begin position="20"/>
        <end position="40"/>
    </location>
</feature>
<dbReference type="InterPro" id="IPR012902">
    <property type="entry name" value="N_methyl_site"/>
</dbReference>
<dbReference type="NCBIfam" id="TIGR02532">
    <property type="entry name" value="IV_pilin_GFxxxE"/>
    <property type="match status" value="1"/>
</dbReference>
<proteinExistence type="predicted"/>
<evidence type="ECO:0000256" key="2">
    <source>
        <dbReference type="ARBA" id="ARBA00023287"/>
    </source>
</evidence>
<dbReference type="GO" id="GO:0009986">
    <property type="term" value="C:cell surface"/>
    <property type="evidence" value="ECO:0007669"/>
    <property type="project" value="UniProtKB-SubCell"/>
</dbReference>
<evidence type="ECO:0000313" key="4">
    <source>
        <dbReference type="EMBL" id="OCT14150.1"/>
    </source>
</evidence>
<organism evidence="4 5">
    <name type="scientific">Paenibacillus pectinilyticus</name>
    <dbReference type="NCBI Taxonomy" id="512399"/>
    <lineage>
        <taxon>Bacteria</taxon>
        <taxon>Bacillati</taxon>
        <taxon>Bacillota</taxon>
        <taxon>Bacilli</taxon>
        <taxon>Bacillales</taxon>
        <taxon>Paenibacillaceae</taxon>
        <taxon>Paenibacillus</taxon>
    </lineage>
</organism>